<feature type="domain" description="Reverse transcriptase" evidence="2">
    <location>
        <begin position="1"/>
        <end position="139"/>
    </location>
</feature>
<dbReference type="InterPro" id="IPR000477">
    <property type="entry name" value="RT_dom"/>
</dbReference>
<dbReference type="EMBL" id="CAJRST010003335">
    <property type="protein sequence ID" value="CAG5867133.1"/>
    <property type="molecule type" value="Genomic_DNA"/>
</dbReference>
<evidence type="ECO:0000259" key="2">
    <source>
        <dbReference type="PROSITE" id="PS50878"/>
    </source>
</evidence>
<reference evidence="3" key="1">
    <citation type="submission" date="2021-05" db="EMBL/GenBank/DDBJ databases">
        <authorList>
            <person name="Tigano A."/>
        </authorList>
    </citation>
    <scope>NUCLEOTIDE SEQUENCE</scope>
</reference>
<evidence type="ECO:0000313" key="3">
    <source>
        <dbReference type="EMBL" id="CAG5867133.1"/>
    </source>
</evidence>
<feature type="compositionally biased region" description="Basic and acidic residues" evidence="1">
    <location>
        <begin position="172"/>
        <end position="194"/>
    </location>
</feature>
<evidence type="ECO:0000313" key="4">
    <source>
        <dbReference type="Proteomes" id="UP000677803"/>
    </source>
</evidence>
<gene>
    <name evidence="3" type="ORF">MMEN_LOCUS3937</name>
</gene>
<protein>
    <submittedName>
        <fullName evidence="3">(Atlantic silverside) hypothetical protein</fullName>
    </submittedName>
</protein>
<accession>A0A8S4AF20</accession>
<dbReference type="PROSITE" id="PS50878">
    <property type="entry name" value="RT_POL"/>
    <property type="match status" value="1"/>
</dbReference>
<dbReference type="OrthoDB" id="410381at2759"/>
<name>A0A8S4AF20_9TELE</name>
<proteinExistence type="predicted"/>
<evidence type="ECO:0000256" key="1">
    <source>
        <dbReference type="SAM" id="MobiDB-lite"/>
    </source>
</evidence>
<keyword evidence="4" id="KW-1185">Reference proteome</keyword>
<sequence length="262" mass="29878">MPEGWRRIGPVTSSKNKGYRYVREVHDISKSCKTIIRFRLGVQEFTMEEGLHQGLSLSPFFLSFVMDRLTDEVRQESAWIVMFADDIVTGSTVRAWSKWRRIYKDGGMAWKGADEIQSNDECGKEGKKHVRAGWNGWGKTSVWRDKRVSAIKKDRELYKTRVTPANVCCRDSPPRKEPGDRAGMNRDEDGEGLKRRDRIIGTSPLSCVGDKDRNQTGWVGYRGGIVHILVGMLRLEQSDDFKWPCLKAQVSLELNASGDHLI</sequence>
<organism evidence="3 4">
    <name type="scientific">Menidia menidia</name>
    <name type="common">Atlantic silverside</name>
    <dbReference type="NCBI Taxonomy" id="238744"/>
    <lineage>
        <taxon>Eukaryota</taxon>
        <taxon>Metazoa</taxon>
        <taxon>Chordata</taxon>
        <taxon>Craniata</taxon>
        <taxon>Vertebrata</taxon>
        <taxon>Euteleostomi</taxon>
        <taxon>Actinopterygii</taxon>
        <taxon>Neopterygii</taxon>
        <taxon>Teleostei</taxon>
        <taxon>Neoteleostei</taxon>
        <taxon>Acanthomorphata</taxon>
        <taxon>Ovalentaria</taxon>
        <taxon>Atherinomorphae</taxon>
        <taxon>Atheriniformes</taxon>
        <taxon>Atherinopsidae</taxon>
        <taxon>Menidiinae</taxon>
        <taxon>Menidia</taxon>
    </lineage>
</organism>
<feature type="region of interest" description="Disordered" evidence="1">
    <location>
        <begin position="170"/>
        <end position="195"/>
    </location>
</feature>
<comment type="caution">
    <text evidence="3">The sequence shown here is derived from an EMBL/GenBank/DDBJ whole genome shotgun (WGS) entry which is preliminary data.</text>
</comment>
<dbReference type="AlphaFoldDB" id="A0A8S4AF20"/>
<dbReference type="Proteomes" id="UP000677803">
    <property type="component" value="Unassembled WGS sequence"/>
</dbReference>